<dbReference type="Proteomes" id="UP000663861">
    <property type="component" value="Unassembled WGS sequence"/>
</dbReference>
<gene>
    <name evidence="3" type="ORF">RDB_LOCUS100602</name>
</gene>
<evidence type="ECO:0000313" key="4">
    <source>
        <dbReference type="Proteomes" id="UP000663861"/>
    </source>
</evidence>
<proteinExistence type="predicted"/>
<sequence length="243" mass="27485">MAYKHPPEPGTYYIKSVAASKNVIEIHDLNTERAVCSPKVEKPALNQQWYIQRSGRGYKIKNVKYGIYLVPHSAQPTYATVIGTSPNHAPMDWTFLRTHDGFSIQYGEGDYTIDLHCGLDTWGNPMHLWNIAPQDPAKRWKLERISDDVGGEVAETVEDQIAVLNDRLRKKEIEIATKDAEIAAKDRLLARQAQELRDALQSRCEVPPRVVKAQLAELRTKIEGLERLMSSSHDPPDAPNNTF</sequence>
<organism evidence="3 4">
    <name type="scientific">Rhizoctonia solani</name>
    <dbReference type="NCBI Taxonomy" id="456999"/>
    <lineage>
        <taxon>Eukaryota</taxon>
        <taxon>Fungi</taxon>
        <taxon>Dikarya</taxon>
        <taxon>Basidiomycota</taxon>
        <taxon>Agaricomycotina</taxon>
        <taxon>Agaricomycetes</taxon>
        <taxon>Cantharellales</taxon>
        <taxon>Ceratobasidiaceae</taxon>
        <taxon>Rhizoctonia</taxon>
    </lineage>
</organism>
<comment type="caution">
    <text evidence="3">The sequence shown here is derived from an EMBL/GenBank/DDBJ whole genome shotgun (WGS) entry which is preliminary data.</text>
</comment>
<dbReference type="SUPFAM" id="SSF50370">
    <property type="entry name" value="Ricin B-like lectins"/>
    <property type="match status" value="1"/>
</dbReference>
<dbReference type="InterPro" id="IPR000772">
    <property type="entry name" value="Ricin_B_lectin"/>
</dbReference>
<feature type="domain" description="Ricin B lectin" evidence="2">
    <location>
        <begin position="46"/>
        <end position="129"/>
    </location>
</feature>
<dbReference type="AlphaFoldDB" id="A0A8H3CK76"/>
<reference evidence="3" key="1">
    <citation type="submission" date="2021-01" db="EMBL/GenBank/DDBJ databases">
        <authorList>
            <person name="Kaushik A."/>
        </authorList>
    </citation>
    <scope>NUCLEOTIDE SEQUENCE</scope>
    <source>
        <strain evidence="3">AG4-RS23</strain>
    </source>
</reference>
<name>A0A8H3CK76_9AGAM</name>
<evidence type="ECO:0000259" key="2">
    <source>
        <dbReference type="Pfam" id="PF14200"/>
    </source>
</evidence>
<protein>
    <recommendedName>
        <fullName evidence="2">Ricin B lectin domain-containing protein</fullName>
    </recommendedName>
</protein>
<dbReference type="Pfam" id="PF14200">
    <property type="entry name" value="RicinB_lectin_2"/>
    <property type="match status" value="1"/>
</dbReference>
<dbReference type="EMBL" id="CAJMWY010002125">
    <property type="protein sequence ID" value="CAE6482729.1"/>
    <property type="molecule type" value="Genomic_DNA"/>
</dbReference>
<feature type="coiled-coil region" evidence="1">
    <location>
        <begin position="154"/>
        <end position="181"/>
    </location>
</feature>
<dbReference type="Gene3D" id="2.80.10.50">
    <property type="match status" value="1"/>
</dbReference>
<evidence type="ECO:0000313" key="3">
    <source>
        <dbReference type="EMBL" id="CAE6482729.1"/>
    </source>
</evidence>
<accession>A0A8H3CK76</accession>
<keyword evidence="1" id="KW-0175">Coiled coil</keyword>
<evidence type="ECO:0000256" key="1">
    <source>
        <dbReference type="SAM" id="Coils"/>
    </source>
</evidence>
<dbReference type="InterPro" id="IPR035992">
    <property type="entry name" value="Ricin_B-like_lectins"/>
</dbReference>